<accession>A0ABQ8FUA5</accession>
<evidence type="ECO:0000313" key="4">
    <source>
        <dbReference type="Proteomes" id="UP000774617"/>
    </source>
</evidence>
<sequence>MVTTSRSCRYPGCSSVGTTQHEKREHFFCCGKSFVQTSAAEHVRSGHNLRKFVQMDFANRRRHIPYSFRFEDDSRDYTIQDLEGMTADVVQNSNNAIRESPQQRQIRKTATFQTAPLAAPDRLAQILDRHGISRDHIPFLDAFFHPSNEFLDDAGDEKMMLFGSKHEQPYISQQKHWNRNLNLDEVAISVLADFMASPTKEICQDEQPLSGAQVFKAIAQLMILIRLPNPETKSYVMNQPTPSLEEFRHIPPAALQPYRKLTEPSDLSANVTPTNLCIDLHHDLSLGFNTLFGPPKLWILYPPNPHNLSVLGACYGTTNRLIHCFRELNNGILVEQKHGETLVLPPYILHATFTVQTNILLGWELEVVEFFPKRLTHLPFDVNHRRAELSTPQERDSFVISVLEHLQSALETSTAQGLDELVNAWVAQKPKVLPLLEGRTWNEAVTRWKNGWSAKRHSVNIVRVCPLCSVQDILDADLASHLASHQESHYRGQENDQRSKRRKVGGR</sequence>
<dbReference type="SUPFAM" id="SSF51197">
    <property type="entry name" value="Clavaminate synthase-like"/>
    <property type="match status" value="1"/>
</dbReference>
<evidence type="ECO:0000256" key="1">
    <source>
        <dbReference type="SAM" id="MobiDB-lite"/>
    </source>
</evidence>
<comment type="caution">
    <text evidence="3">The sequence shown here is derived from an EMBL/GenBank/DDBJ whole genome shotgun (WGS) entry which is preliminary data.</text>
</comment>
<name>A0ABQ8FUA5_9PEZI</name>
<protein>
    <recommendedName>
        <fullName evidence="2">JmjC domain-containing protein</fullName>
    </recommendedName>
</protein>
<dbReference type="PROSITE" id="PS51184">
    <property type="entry name" value="JMJC"/>
    <property type="match status" value="1"/>
</dbReference>
<dbReference type="EMBL" id="JAGTJR010000074">
    <property type="protein sequence ID" value="KAH7016660.1"/>
    <property type="molecule type" value="Genomic_DNA"/>
</dbReference>
<gene>
    <name evidence="3" type="ORF">B0J12DRAFT_688755</name>
</gene>
<dbReference type="Proteomes" id="UP000774617">
    <property type="component" value="Unassembled WGS sequence"/>
</dbReference>
<evidence type="ECO:0000313" key="3">
    <source>
        <dbReference type="EMBL" id="KAH7016660.1"/>
    </source>
</evidence>
<proteinExistence type="predicted"/>
<reference evidence="3 4" key="1">
    <citation type="journal article" date="2021" name="Nat. Commun.">
        <title>Genetic determinants of endophytism in the Arabidopsis root mycobiome.</title>
        <authorList>
            <person name="Mesny F."/>
            <person name="Miyauchi S."/>
            <person name="Thiergart T."/>
            <person name="Pickel B."/>
            <person name="Atanasova L."/>
            <person name="Karlsson M."/>
            <person name="Huettel B."/>
            <person name="Barry K.W."/>
            <person name="Haridas S."/>
            <person name="Chen C."/>
            <person name="Bauer D."/>
            <person name="Andreopoulos W."/>
            <person name="Pangilinan J."/>
            <person name="LaButti K."/>
            <person name="Riley R."/>
            <person name="Lipzen A."/>
            <person name="Clum A."/>
            <person name="Drula E."/>
            <person name="Henrissat B."/>
            <person name="Kohler A."/>
            <person name="Grigoriev I.V."/>
            <person name="Martin F.M."/>
            <person name="Hacquard S."/>
        </authorList>
    </citation>
    <scope>NUCLEOTIDE SEQUENCE [LARGE SCALE GENOMIC DNA]</scope>
    <source>
        <strain evidence="3 4">MPI-SDFR-AT-0080</strain>
    </source>
</reference>
<evidence type="ECO:0000259" key="2">
    <source>
        <dbReference type="PROSITE" id="PS51184"/>
    </source>
</evidence>
<feature type="compositionally biased region" description="Basic and acidic residues" evidence="1">
    <location>
        <begin position="485"/>
        <end position="498"/>
    </location>
</feature>
<organism evidence="3 4">
    <name type="scientific">Macrophomina phaseolina</name>
    <dbReference type="NCBI Taxonomy" id="35725"/>
    <lineage>
        <taxon>Eukaryota</taxon>
        <taxon>Fungi</taxon>
        <taxon>Dikarya</taxon>
        <taxon>Ascomycota</taxon>
        <taxon>Pezizomycotina</taxon>
        <taxon>Dothideomycetes</taxon>
        <taxon>Dothideomycetes incertae sedis</taxon>
        <taxon>Botryosphaeriales</taxon>
        <taxon>Botryosphaeriaceae</taxon>
        <taxon>Macrophomina</taxon>
    </lineage>
</organism>
<dbReference type="InterPro" id="IPR003347">
    <property type="entry name" value="JmjC_dom"/>
</dbReference>
<keyword evidence="4" id="KW-1185">Reference proteome</keyword>
<feature type="domain" description="JmjC" evidence="2">
    <location>
        <begin position="239"/>
        <end position="382"/>
    </location>
</feature>
<feature type="region of interest" description="Disordered" evidence="1">
    <location>
        <begin position="485"/>
        <end position="507"/>
    </location>
</feature>